<sequence>MRTVELTPRLRSVAELVPRGARFADVGTDHAYLPVWLLQQGRITGAVASDLRPGPLERARGTAEKYGLTGRMDFRLCDGLSGIQPDEVNTIAIAGMGGETIAAILAAAPWTWERECLLLLQPMSAQPFLRRWLQAHSYTIRRELLSREGDTLYTTFEVYAGPMAELTPAELWAGRQTRGEGSPLRLAYLDRLLRQTERAIAGLKRSKRPEDASRLAELEQVHQGLLDTKEEWLSWQR</sequence>
<evidence type="ECO:0008006" key="3">
    <source>
        <dbReference type="Google" id="ProtNLM"/>
    </source>
</evidence>
<comment type="caution">
    <text evidence="1">The sequence shown here is derived from an EMBL/GenBank/DDBJ whole genome shotgun (WGS) entry which is preliminary data.</text>
</comment>
<dbReference type="GO" id="GO:0160105">
    <property type="term" value="F:tRNA (adenine(22)-N1)-methyltransferase activity"/>
    <property type="evidence" value="ECO:0007669"/>
    <property type="project" value="InterPro"/>
</dbReference>
<gene>
    <name evidence="1" type="ORF">HMPREF9460_01488</name>
</gene>
<dbReference type="EMBL" id="ADLO01000052">
    <property type="protein sequence ID" value="KGF56021.1"/>
    <property type="molecule type" value="Genomic_DNA"/>
</dbReference>
<dbReference type="PANTHER" id="PTHR38451">
    <property type="entry name" value="TRNA (ADENINE(22)-N(1))-METHYLTRANSFERASE"/>
    <property type="match status" value="1"/>
</dbReference>
<dbReference type="InterPro" id="IPR006901">
    <property type="entry name" value="TrmK"/>
</dbReference>
<dbReference type="PIRSF" id="PIRSF018637">
    <property type="entry name" value="TrmK"/>
    <property type="match status" value="1"/>
</dbReference>
<dbReference type="PATRIC" id="fig|742738.3.peg.1534"/>
<dbReference type="InterPro" id="IPR029063">
    <property type="entry name" value="SAM-dependent_MTases_sf"/>
</dbReference>
<dbReference type="eggNOG" id="COG2384">
    <property type="taxonomic scope" value="Bacteria"/>
</dbReference>
<dbReference type="SUPFAM" id="SSF53335">
    <property type="entry name" value="S-adenosyl-L-methionine-dependent methyltransferases"/>
    <property type="match status" value="1"/>
</dbReference>
<accession>A0A096BAG1</accession>
<evidence type="ECO:0000313" key="1">
    <source>
        <dbReference type="EMBL" id="KGF56021.1"/>
    </source>
</evidence>
<evidence type="ECO:0000313" key="2">
    <source>
        <dbReference type="Proteomes" id="UP000029585"/>
    </source>
</evidence>
<reference evidence="1 2" key="1">
    <citation type="submission" date="2011-08" db="EMBL/GenBank/DDBJ databases">
        <title>The Genome Sequence of Clostridium orbiscindens 1_3_50AFAA.</title>
        <authorList>
            <consortium name="The Broad Institute Genome Sequencing Platform"/>
            <person name="Earl A."/>
            <person name="Ward D."/>
            <person name="Feldgarden M."/>
            <person name="Gevers D."/>
            <person name="Daigneault M."/>
            <person name="Strauss J."/>
            <person name="Allen-Vercoe E."/>
            <person name="Young S.K."/>
            <person name="Zeng Q."/>
            <person name="Gargeya S."/>
            <person name="Fitzgerald M."/>
            <person name="Haas B."/>
            <person name="Abouelleil A."/>
            <person name="Alvarado L."/>
            <person name="Arachchi H.M."/>
            <person name="Berlin A."/>
            <person name="Brown A."/>
            <person name="Chapman S.B."/>
            <person name="Chen Z."/>
            <person name="Dunbar C."/>
            <person name="Freedman E."/>
            <person name="Gearin G."/>
            <person name="Gellesch M."/>
            <person name="Goldberg J."/>
            <person name="Griggs A."/>
            <person name="Gujja S."/>
            <person name="Heiman D."/>
            <person name="Howarth C."/>
            <person name="Larson L."/>
            <person name="Lui A."/>
            <person name="MacDonald P.J.P."/>
            <person name="Montmayeur A."/>
            <person name="Murphy C."/>
            <person name="Neiman D."/>
            <person name="Pearson M."/>
            <person name="Priest M."/>
            <person name="Roberts A."/>
            <person name="Saif S."/>
            <person name="Shea T."/>
            <person name="Shenoy N."/>
            <person name="Sisk P."/>
            <person name="Stolte C."/>
            <person name="Sykes S."/>
            <person name="Wortman J."/>
            <person name="Nusbaum C."/>
            <person name="Birren B."/>
        </authorList>
    </citation>
    <scope>NUCLEOTIDE SEQUENCE [LARGE SCALE GENOMIC DNA]</scope>
    <source>
        <strain evidence="1 2">1_3_50AFAA</strain>
    </source>
</reference>
<dbReference type="AlphaFoldDB" id="A0A096BAG1"/>
<dbReference type="Pfam" id="PF12847">
    <property type="entry name" value="Methyltransf_18"/>
    <property type="match status" value="1"/>
</dbReference>
<dbReference type="PANTHER" id="PTHR38451:SF1">
    <property type="entry name" value="TRNA (ADENINE(22)-N(1))-METHYLTRANSFERASE"/>
    <property type="match status" value="1"/>
</dbReference>
<name>A0A096BAG1_FLAPL</name>
<protein>
    <recommendedName>
        <fullName evidence="3">SAM-dependent methyltransferase</fullName>
    </recommendedName>
</protein>
<dbReference type="HOGENOM" id="CLU_071037_2_0_9"/>
<keyword evidence="2" id="KW-1185">Reference proteome</keyword>
<dbReference type="RefSeq" id="WP_044940174.1">
    <property type="nucleotide sequence ID" value="NZ_KN174162.1"/>
</dbReference>
<organism evidence="1 2">
    <name type="scientific">Flavonifractor plautii 1_3_50AFAA</name>
    <dbReference type="NCBI Taxonomy" id="742738"/>
    <lineage>
        <taxon>Bacteria</taxon>
        <taxon>Bacillati</taxon>
        <taxon>Bacillota</taxon>
        <taxon>Clostridia</taxon>
        <taxon>Eubacteriales</taxon>
        <taxon>Oscillospiraceae</taxon>
        <taxon>Flavonifractor</taxon>
    </lineage>
</organism>
<dbReference type="Proteomes" id="UP000029585">
    <property type="component" value="Unassembled WGS sequence"/>
</dbReference>
<proteinExistence type="predicted"/>
<dbReference type="Gene3D" id="3.40.50.150">
    <property type="entry name" value="Vaccinia Virus protein VP39"/>
    <property type="match status" value="1"/>
</dbReference>